<dbReference type="Proteomes" id="UP000273982">
    <property type="component" value="Chromosome"/>
</dbReference>
<dbReference type="InterPro" id="IPR015943">
    <property type="entry name" value="WD40/YVTN_repeat-like_dom_sf"/>
</dbReference>
<protein>
    <submittedName>
        <fullName evidence="2">WD40 repeat domain-containing protein</fullName>
    </submittedName>
</protein>
<gene>
    <name evidence="2" type="ORF">EHO51_05450</name>
</gene>
<name>A0A3G8M2M1_9HYPH</name>
<dbReference type="SMART" id="SM00320">
    <property type="entry name" value="WD40"/>
    <property type="match status" value="3"/>
</dbReference>
<proteinExistence type="predicted"/>
<dbReference type="KEGG" id="mros:EHO51_05450"/>
<dbReference type="PANTHER" id="PTHR19879:SF9">
    <property type="entry name" value="TRANSCRIPTION INITIATION FACTOR TFIID SUBUNIT 5"/>
    <property type="match status" value="1"/>
</dbReference>
<reference evidence="2 3" key="1">
    <citation type="submission" date="2018-11" db="EMBL/GenBank/DDBJ databases">
        <title>Genome squencing of methanotrophic bacteria isolated from alkaline groundwater in Korea.</title>
        <authorList>
            <person name="Nguyen L.N."/>
        </authorList>
    </citation>
    <scope>NUCLEOTIDE SEQUENCE [LARGE SCALE GENOMIC DNA]</scope>
    <source>
        <strain evidence="2 3">GW6</strain>
    </source>
</reference>
<dbReference type="Gene3D" id="2.130.10.10">
    <property type="entry name" value="YVTN repeat-like/Quinoprotein amine dehydrogenase"/>
    <property type="match status" value="1"/>
</dbReference>
<evidence type="ECO:0000313" key="2">
    <source>
        <dbReference type="EMBL" id="AZG76219.1"/>
    </source>
</evidence>
<dbReference type="InterPro" id="IPR024977">
    <property type="entry name" value="Apc4-like_WD40_dom"/>
</dbReference>
<dbReference type="Pfam" id="PF12894">
    <property type="entry name" value="ANAPC4_WD40"/>
    <property type="match status" value="1"/>
</dbReference>
<feature type="domain" description="Anaphase-promoting complex subunit 4-like WD40" evidence="1">
    <location>
        <begin position="266"/>
        <end position="331"/>
    </location>
</feature>
<dbReference type="SUPFAM" id="SSF50998">
    <property type="entry name" value="Quinoprotein alcohol dehydrogenase-like"/>
    <property type="match status" value="1"/>
</dbReference>
<dbReference type="PANTHER" id="PTHR19879">
    <property type="entry name" value="TRANSCRIPTION INITIATION FACTOR TFIID"/>
    <property type="match status" value="1"/>
</dbReference>
<organism evidence="2 3">
    <name type="scientific">Methylocystis rosea</name>
    <dbReference type="NCBI Taxonomy" id="173366"/>
    <lineage>
        <taxon>Bacteria</taxon>
        <taxon>Pseudomonadati</taxon>
        <taxon>Pseudomonadota</taxon>
        <taxon>Alphaproteobacteria</taxon>
        <taxon>Hyphomicrobiales</taxon>
        <taxon>Methylocystaceae</taxon>
        <taxon>Methylocystis</taxon>
    </lineage>
</organism>
<evidence type="ECO:0000259" key="1">
    <source>
        <dbReference type="Pfam" id="PF12894"/>
    </source>
</evidence>
<dbReference type="Pfam" id="PF00400">
    <property type="entry name" value="WD40"/>
    <property type="match status" value="1"/>
</dbReference>
<accession>A0A3G8M2M1</accession>
<dbReference type="AlphaFoldDB" id="A0A3G8M2M1"/>
<sequence>MTLSSTLADKVETLGLREPVAAAAFLGGAPVFALADGTLHFGDGAEGRRIPAHQDAAILVVAQDGDRLVTGGDDGRVVATDAKGGVEVIGDEKGKWIDAVAARGGAVAWTAGKVARARSAKGDAKTLDLPSTSRGLAFFPKGYRLAIAHYGGATLWFPNAGKPEALDWAGSHLDATISPDGRFLVTSMQENMLHGWRLADGKHMRMAGYPGKTRSFSWSHDGKWLATSGADACIVWPFSGKDGPMGQAPRECGVRSAIVTRVAFHPAALVIAMGYEDGLVMLARLTDGSEILVRRPAQEDDRPRISALAWDEKGARLAFGAENGDAGVLSLPKG</sequence>
<dbReference type="EMBL" id="CP034086">
    <property type="protein sequence ID" value="AZG76219.1"/>
    <property type="molecule type" value="Genomic_DNA"/>
</dbReference>
<dbReference type="RefSeq" id="WP_124738040.1">
    <property type="nucleotide sequence ID" value="NZ_CP034086.1"/>
</dbReference>
<evidence type="ECO:0000313" key="3">
    <source>
        <dbReference type="Proteomes" id="UP000273982"/>
    </source>
</evidence>
<dbReference type="InterPro" id="IPR011047">
    <property type="entry name" value="Quinoprotein_ADH-like_sf"/>
</dbReference>
<dbReference type="InterPro" id="IPR001680">
    <property type="entry name" value="WD40_rpt"/>
</dbReference>